<sequence>MSSTTTIGRIICFIGFIFLAHASYSTYEHLSYLKAVERVERELPLDIKLETLSSVAIFSLGVALVAGSLKEIYVKSEMAKKTIDLVDTRPSFIVFNHRGRVLKNSKQ</sequence>
<dbReference type="GO" id="GO:0022890">
    <property type="term" value="F:inorganic cation transmembrane transporter activity"/>
    <property type="evidence" value="ECO:0007669"/>
    <property type="project" value="TreeGrafter"/>
</dbReference>
<dbReference type="GO" id="GO:0005886">
    <property type="term" value="C:plasma membrane"/>
    <property type="evidence" value="ECO:0007669"/>
    <property type="project" value="TreeGrafter"/>
</dbReference>
<accession>A0A9N8ZBW2</accession>
<evidence type="ECO:0000256" key="1">
    <source>
        <dbReference type="ARBA" id="ARBA00004477"/>
    </source>
</evidence>
<evidence type="ECO:0000256" key="7">
    <source>
        <dbReference type="ARBA" id="ARBA00023136"/>
    </source>
</evidence>
<comment type="caution">
    <text evidence="9">The sequence shown here is derived from an EMBL/GenBank/DDBJ whole genome shotgun (WGS) entry which is preliminary data.</text>
</comment>
<evidence type="ECO:0000256" key="3">
    <source>
        <dbReference type="ARBA" id="ARBA00011276"/>
    </source>
</evidence>
<dbReference type="AlphaFoldDB" id="A0A9N8ZBW2"/>
<name>A0A9N8ZBW2_9GLOM</name>
<dbReference type="InterPro" id="IPR018937">
    <property type="entry name" value="MMgT"/>
</dbReference>
<evidence type="ECO:0000313" key="10">
    <source>
        <dbReference type="Proteomes" id="UP000789572"/>
    </source>
</evidence>
<dbReference type="Proteomes" id="UP000789572">
    <property type="component" value="Unassembled WGS sequence"/>
</dbReference>
<comment type="similarity">
    <text evidence="2">Belongs to the membrane magnesium transporter (TC 1.A.67) family.</text>
</comment>
<feature type="transmembrane region" description="Helical" evidence="8">
    <location>
        <begin position="47"/>
        <end position="69"/>
    </location>
</feature>
<keyword evidence="6 8" id="KW-1133">Transmembrane helix</keyword>
<dbReference type="GO" id="GO:0072546">
    <property type="term" value="C:EMC complex"/>
    <property type="evidence" value="ECO:0007669"/>
    <property type="project" value="TreeGrafter"/>
</dbReference>
<evidence type="ECO:0000256" key="2">
    <source>
        <dbReference type="ARBA" id="ARBA00006109"/>
    </source>
</evidence>
<comment type="subcellular location">
    <subcellularLocation>
        <location evidence="1">Endoplasmic reticulum membrane</location>
        <topology evidence="1">Multi-pass membrane protein</topology>
    </subcellularLocation>
</comment>
<dbReference type="GO" id="GO:0005794">
    <property type="term" value="C:Golgi apparatus"/>
    <property type="evidence" value="ECO:0007669"/>
    <property type="project" value="TreeGrafter"/>
</dbReference>
<keyword evidence="4 8" id="KW-0812">Transmembrane</keyword>
<dbReference type="Pfam" id="PF10270">
    <property type="entry name" value="MMgT"/>
    <property type="match status" value="1"/>
</dbReference>
<reference evidence="9" key="1">
    <citation type="submission" date="2021-06" db="EMBL/GenBank/DDBJ databases">
        <authorList>
            <person name="Kallberg Y."/>
            <person name="Tangrot J."/>
            <person name="Rosling A."/>
        </authorList>
    </citation>
    <scope>NUCLEOTIDE SEQUENCE</scope>
    <source>
        <strain evidence="9">IA702</strain>
    </source>
</reference>
<evidence type="ECO:0000256" key="8">
    <source>
        <dbReference type="SAM" id="Phobius"/>
    </source>
</evidence>
<gene>
    <name evidence="9" type="ORF">POCULU_LOCUS1861</name>
</gene>
<feature type="transmembrane region" description="Helical" evidence="8">
    <location>
        <begin position="7"/>
        <end position="27"/>
    </location>
</feature>
<dbReference type="OrthoDB" id="44756at2759"/>
<organism evidence="9 10">
    <name type="scientific">Paraglomus occultum</name>
    <dbReference type="NCBI Taxonomy" id="144539"/>
    <lineage>
        <taxon>Eukaryota</taxon>
        <taxon>Fungi</taxon>
        <taxon>Fungi incertae sedis</taxon>
        <taxon>Mucoromycota</taxon>
        <taxon>Glomeromycotina</taxon>
        <taxon>Glomeromycetes</taxon>
        <taxon>Paraglomerales</taxon>
        <taxon>Paraglomeraceae</taxon>
        <taxon>Paraglomus</taxon>
    </lineage>
</organism>
<dbReference type="PANTHER" id="PTHR21181:SF7">
    <property type="entry name" value="ER MEMBRANE PROTEIN COMPLEX SUBUNIT 5"/>
    <property type="match status" value="1"/>
</dbReference>
<protein>
    <submittedName>
        <fullName evidence="9">1645_t:CDS:1</fullName>
    </submittedName>
</protein>
<evidence type="ECO:0000256" key="5">
    <source>
        <dbReference type="ARBA" id="ARBA00022824"/>
    </source>
</evidence>
<keyword evidence="10" id="KW-1185">Reference proteome</keyword>
<dbReference type="GO" id="GO:0005769">
    <property type="term" value="C:early endosome"/>
    <property type="evidence" value="ECO:0007669"/>
    <property type="project" value="TreeGrafter"/>
</dbReference>
<proteinExistence type="inferred from homology"/>
<comment type="subunit">
    <text evidence="3">Component of the ER membrane protein complex (EMC).</text>
</comment>
<dbReference type="PANTHER" id="PTHR21181">
    <property type="match status" value="1"/>
</dbReference>
<keyword evidence="5" id="KW-0256">Endoplasmic reticulum</keyword>
<evidence type="ECO:0000313" key="9">
    <source>
        <dbReference type="EMBL" id="CAG8487087.1"/>
    </source>
</evidence>
<dbReference type="EMBL" id="CAJVPJ010000153">
    <property type="protein sequence ID" value="CAG8487087.1"/>
    <property type="molecule type" value="Genomic_DNA"/>
</dbReference>
<keyword evidence="7 8" id="KW-0472">Membrane</keyword>
<evidence type="ECO:0000256" key="4">
    <source>
        <dbReference type="ARBA" id="ARBA00022692"/>
    </source>
</evidence>
<evidence type="ECO:0000256" key="6">
    <source>
        <dbReference type="ARBA" id="ARBA00022989"/>
    </source>
</evidence>